<evidence type="ECO:0000313" key="2">
    <source>
        <dbReference type="EMBL" id="MFC5224596.1"/>
    </source>
</evidence>
<dbReference type="PROSITE" id="PS00455">
    <property type="entry name" value="AMP_BINDING"/>
    <property type="match status" value="1"/>
</dbReference>
<evidence type="ECO:0000259" key="1">
    <source>
        <dbReference type="Pfam" id="PF00501"/>
    </source>
</evidence>
<dbReference type="Gene3D" id="3.40.50.12780">
    <property type="entry name" value="N-terminal domain of ligase-like"/>
    <property type="match status" value="1"/>
</dbReference>
<dbReference type="RefSeq" id="WP_344646049.1">
    <property type="nucleotide sequence ID" value="NZ_BAAASS010000025.1"/>
</dbReference>
<proteinExistence type="predicted"/>
<dbReference type="PANTHER" id="PTHR45527:SF1">
    <property type="entry name" value="FATTY ACID SYNTHASE"/>
    <property type="match status" value="1"/>
</dbReference>
<accession>A0ABW0D502</accession>
<dbReference type="InterPro" id="IPR000873">
    <property type="entry name" value="AMP-dep_synth/lig_dom"/>
</dbReference>
<dbReference type="SUPFAM" id="SSF56801">
    <property type="entry name" value="Acetyl-CoA synthetase-like"/>
    <property type="match status" value="1"/>
</dbReference>
<dbReference type="Proteomes" id="UP001596156">
    <property type="component" value="Unassembled WGS sequence"/>
</dbReference>
<dbReference type="EMBL" id="JBHSKL010000010">
    <property type="protein sequence ID" value="MFC5224596.1"/>
    <property type="molecule type" value="Genomic_DNA"/>
</dbReference>
<evidence type="ECO:0000313" key="3">
    <source>
        <dbReference type="Proteomes" id="UP001596156"/>
    </source>
</evidence>
<feature type="domain" description="AMP-dependent synthetase/ligase" evidence="1">
    <location>
        <begin position="24"/>
        <end position="380"/>
    </location>
</feature>
<comment type="caution">
    <text evidence="2">The sequence shown here is derived from an EMBL/GenBank/DDBJ whole genome shotgun (WGS) entry which is preliminary data.</text>
</comment>
<sequence>MKGMTEHGLSGRFLRGLSRSPEGAAVRVVGAEVETLSYAWMHRTALEWGGALAGAGARTVAVLAGRNGTGYTGLLAAFYAGATVVPLRPDFPPARVRQTLEASGAGVVLVDRAGAALLPEVLQGRTDLAVLAPEAGAAGDGVPAGVRALLPSPAAALEEPARVGPEDTAVLLFTSGSTGRPKGVALTHGGLEHYFDIVDRRYGFGPSDVFSQAFDLNFDCAFFDLFCAWGAGGTAVPVPPYAYRDLPGFVAAQGLTVWFSTPSVIKLVRRLGGLAGPTLPGLRWSLFAGEALTCRDAQDWQCAAPASTLENLYGPTELTLTVTVHRWAGERSLAAAVNGLAPIGTVHPGHEYVLLGPDGEPSEEEGELCVSGPQLAAGYLDPRDEEGRFVERGGRRWYRTGDRIRRAADGELVYLGRLDSQVQVHGWRIELAEVEHAVRACGPQDAVAVSVTRDDGTELVVYYTGEAVTTPELVRRLRSHLPDGVLPRHYQHLPEFPLNANRKTDRLRLAADAEALLVSAAG</sequence>
<dbReference type="InterPro" id="IPR020845">
    <property type="entry name" value="AMP-binding_CS"/>
</dbReference>
<gene>
    <name evidence="2" type="ORF">ACFPN6_08290</name>
</gene>
<protein>
    <submittedName>
        <fullName evidence="2">AMP-binding protein</fullName>
    </submittedName>
</protein>
<dbReference type="InterPro" id="IPR042099">
    <property type="entry name" value="ANL_N_sf"/>
</dbReference>
<organism evidence="2 3">
    <name type="scientific">Streptomyces fimbriatus</name>
    <dbReference type="NCBI Taxonomy" id="68197"/>
    <lineage>
        <taxon>Bacteria</taxon>
        <taxon>Bacillati</taxon>
        <taxon>Actinomycetota</taxon>
        <taxon>Actinomycetes</taxon>
        <taxon>Kitasatosporales</taxon>
        <taxon>Streptomycetaceae</taxon>
        <taxon>Streptomyces</taxon>
    </lineage>
</organism>
<dbReference type="InterPro" id="IPR045851">
    <property type="entry name" value="AMP-bd_C_sf"/>
</dbReference>
<dbReference type="Pfam" id="PF00501">
    <property type="entry name" value="AMP-binding"/>
    <property type="match status" value="1"/>
</dbReference>
<reference evidence="3" key="1">
    <citation type="journal article" date="2019" name="Int. J. Syst. Evol. Microbiol.">
        <title>The Global Catalogue of Microorganisms (GCM) 10K type strain sequencing project: providing services to taxonomists for standard genome sequencing and annotation.</title>
        <authorList>
            <consortium name="The Broad Institute Genomics Platform"/>
            <consortium name="The Broad Institute Genome Sequencing Center for Infectious Disease"/>
            <person name="Wu L."/>
            <person name="Ma J."/>
        </authorList>
    </citation>
    <scope>NUCLEOTIDE SEQUENCE [LARGE SCALE GENOMIC DNA]</scope>
    <source>
        <strain evidence="3">CCM 8479</strain>
    </source>
</reference>
<keyword evidence="3" id="KW-1185">Reference proteome</keyword>
<name>A0ABW0D502_STRFI</name>
<dbReference type="Gene3D" id="3.30.300.30">
    <property type="match status" value="1"/>
</dbReference>
<dbReference type="PANTHER" id="PTHR45527">
    <property type="entry name" value="NONRIBOSOMAL PEPTIDE SYNTHETASE"/>
    <property type="match status" value="1"/>
</dbReference>